<gene>
    <name evidence="2" type="ORF">SAMN05660691_02508</name>
</gene>
<name>A0A1H6M7L1_9GAMM</name>
<proteinExistence type="predicted"/>
<dbReference type="AlphaFoldDB" id="A0A1H6M7L1"/>
<keyword evidence="1" id="KW-0812">Transmembrane</keyword>
<evidence type="ECO:0000256" key="1">
    <source>
        <dbReference type="SAM" id="Phobius"/>
    </source>
</evidence>
<reference evidence="3" key="1">
    <citation type="submission" date="2016-10" db="EMBL/GenBank/DDBJ databases">
        <authorList>
            <person name="Varghese N."/>
            <person name="Submissions S."/>
        </authorList>
    </citation>
    <scope>NUCLEOTIDE SEQUENCE [LARGE SCALE GENOMIC DNA]</scope>
    <source>
        <strain evidence="3">DSM 17616</strain>
    </source>
</reference>
<keyword evidence="1" id="KW-1133">Transmembrane helix</keyword>
<dbReference type="RefSeq" id="WP_092793800.1">
    <property type="nucleotide sequence ID" value="NZ_FNXF01000009.1"/>
</dbReference>
<feature type="transmembrane region" description="Helical" evidence="1">
    <location>
        <begin position="72"/>
        <end position="90"/>
    </location>
</feature>
<keyword evidence="3" id="KW-1185">Reference proteome</keyword>
<accession>A0A1H6M7L1</accession>
<dbReference type="OrthoDB" id="6240672at2"/>
<keyword evidence="1" id="KW-0472">Membrane</keyword>
<dbReference type="EMBL" id="FNXF01000009">
    <property type="protein sequence ID" value="SEH97253.1"/>
    <property type="molecule type" value="Genomic_DNA"/>
</dbReference>
<organism evidence="2 3">
    <name type="scientific">Rheinheimera pacifica</name>
    <dbReference type="NCBI Taxonomy" id="173990"/>
    <lineage>
        <taxon>Bacteria</taxon>
        <taxon>Pseudomonadati</taxon>
        <taxon>Pseudomonadota</taxon>
        <taxon>Gammaproteobacteria</taxon>
        <taxon>Chromatiales</taxon>
        <taxon>Chromatiaceae</taxon>
        <taxon>Rheinheimera</taxon>
    </lineage>
</organism>
<evidence type="ECO:0000313" key="3">
    <source>
        <dbReference type="Proteomes" id="UP000199371"/>
    </source>
</evidence>
<protein>
    <submittedName>
        <fullName evidence="2">Uncharacterized protein</fullName>
    </submittedName>
</protein>
<evidence type="ECO:0000313" key="2">
    <source>
        <dbReference type="EMBL" id="SEH97253.1"/>
    </source>
</evidence>
<feature type="transmembrane region" description="Helical" evidence="1">
    <location>
        <begin position="20"/>
        <end position="45"/>
    </location>
</feature>
<dbReference type="Proteomes" id="UP000199371">
    <property type="component" value="Unassembled WGS sequence"/>
</dbReference>
<sequence length="124" mass="14480">MITEQEKSEKYERRQGPDILCRAFGWLAVLGWILFIAGMVVAHYASPELDTGLVRYWGIEIRSDWHPQLTVYLQYLLWAVALVSGLSLLLNRLRLRRRGDHLHFNIVILLLSSIGLLLYLYRQV</sequence>
<feature type="transmembrane region" description="Helical" evidence="1">
    <location>
        <begin position="102"/>
        <end position="121"/>
    </location>
</feature>